<evidence type="ECO:0000256" key="5">
    <source>
        <dbReference type="ARBA" id="ARBA00022741"/>
    </source>
</evidence>
<dbReference type="InterPro" id="IPR017871">
    <property type="entry name" value="ABC_transporter-like_CS"/>
</dbReference>
<evidence type="ECO:0000256" key="6">
    <source>
        <dbReference type="ARBA" id="ARBA00022840"/>
    </source>
</evidence>
<proteinExistence type="predicted"/>
<evidence type="ECO:0000259" key="10">
    <source>
        <dbReference type="PROSITE" id="PS50893"/>
    </source>
</evidence>
<evidence type="ECO:0000256" key="2">
    <source>
        <dbReference type="ARBA" id="ARBA00022448"/>
    </source>
</evidence>
<dbReference type="InterPro" id="IPR003593">
    <property type="entry name" value="AAA+_ATPase"/>
</dbReference>
<keyword evidence="5" id="KW-0547">Nucleotide-binding</keyword>
<dbReference type="AlphaFoldDB" id="A0A368KN10"/>
<dbReference type="GO" id="GO:0016887">
    <property type="term" value="F:ATP hydrolysis activity"/>
    <property type="evidence" value="ECO:0007669"/>
    <property type="project" value="InterPro"/>
</dbReference>
<evidence type="ECO:0000256" key="1">
    <source>
        <dbReference type="ARBA" id="ARBA00004202"/>
    </source>
</evidence>
<dbReference type="RefSeq" id="WP_114370148.1">
    <property type="nucleotide sequence ID" value="NZ_QPEX01000034.1"/>
</dbReference>
<comment type="subcellular location">
    <subcellularLocation>
        <location evidence="1">Cell membrane</location>
        <topology evidence="1">Peripheral membrane protein</topology>
    </subcellularLocation>
</comment>
<evidence type="ECO:0000256" key="7">
    <source>
        <dbReference type="ARBA" id="ARBA00023004"/>
    </source>
</evidence>
<evidence type="ECO:0000256" key="9">
    <source>
        <dbReference type="ARBA" id="ARBA00023136"/>
    </source>
</evidence>
<dbReference type="GO" id="GO:0005524">
    <property type="term" value="F:ATP binding"/>
    <property type="evidence" value="ECO:0007669"/>
    <property type="project" value="UniProtKB-KW"/>
</dbReference>
<dbReference type="PANTHER" id="PTHR42771">
    <property type="entry name" value="IRON(3+)-HYDROXAMATE IMPORT ATP-BINDING PROTEIN FHUC"/>
    <property type="match status" value="1"/>
</dbReference>
<keyword evidence="4" id="KW-0410">Iron transport</keyword>
<dbReference type="Pfam" id="PF00005">
    <property type="entry name" value="ABC_tran"/>
    <property type="match status" value="1"/>
</dbReference>
<dbReference type="InterPro" id="IPR027417">
    <property type="entry name" value="P-loop_NTPase"/>
</dbReference>
<evidence type="ECO:0000256" key="3">
    <source>
        <dbReference type="ARBA" id="ARBA00022475"/>
    </source>
</evidence>
<comment type="caution">
    <text evidence="11">The sequence shown here is derived from an EMBL/GenBank/DDBJ whole genome shotgun (WGS) entry which is preliminary data.</text>
</comment>
<accession>A0A368KN10</accession>
<reference evidence="11 12" key="1">
    <citation type="submission" date="2018-07" db="EMBL/GenBank/DDBJ databases">
        <title>Comparative genomes isolates from brazilian mangrove.</title>
        <authorList>
            <person name="De Araujo J.E."/>
            <person name="Taketani R.G."/>
            <person name="Silva M.C.P."/>
            <person name="Lourenco M.V."/>
            <person name="Oliveira V.M."/>
            <person name="Andreote F.D."/>
        </authorList>
    </citation>
    <scope>NUCLEOTIDE SEQUENCE [LARGE SCALE GENOMIC DNA]</scope>
    <source>
        <strain evidence="11 12">HEX PRIS-MGV</strain>
    </source>
</reference>
<dbReference type="Gene3D" id="3.40.50.300">
    <property type="entry name" value="P-loop containing nucleotide triphosphate hydrolases"/>
    <property type="match status" value="1"/>
</dbReference>
<dbReference type="InterPro" id="IPR003439">
    <property type="entry name" value="ABC_transporter-like_ATP-bd"/>
</dbReference>
<keyword evidence="9" id="KW-0472">Membrane</keyword>
<evidence type="ECO:0000256" key="8">
    <source>
        <dbReference type="ARBA" id="ARBA00023065"/>
    </source>
</evidence>
<name>A0A368KN10_9BACT</name>
<dbReference type="GO" id="GO:0006826">
    <property type="term" value="P:iron ion transport"/>
    <property type="evidence" value="ECO:0007669"/>
    <property type="project" value="UniProtKB-KW"/>
</dbReference>
<dbReference type="EMBL" id="QPEX01000034">
    <property type="protein sequence ID" value="RCS44628.1"/>
    <property type="molecule type" value="Genomic_DNA"/>
</dbReference>
<evidence type="ECO:0000256" key="4">
    <source>
        <dbReference type="ARBA" id="ARBA00022496"/>
    </source>
</evidence>
<evidence type="ECO:0000313" key="12">
    <source>
        <dbReference type="Proteomes" id="UP000253562"/>
    </source>
</evidence>
<gene>
    <name evidence="11" type="ORF">DTL42_17045</name>
</gene>
<dbReference type="SMART" id="SM00382">
    <property type="entry name" value="AAA"/>
    <property type="match status" value="1"/>
</dbReference>
<dbReference type="PROSITE" id="PS50893">
    <property type="entry name" value="ABC_TRANSPORTER_2"/>
    <property type="match status" value="1"/>
</dbReference>
<keyword evidence="3" id="KW-1003">Cell membrane</keyword>
<dbReference type="PANTHER" id="PTHR42771:SF2">
    <property type="entry name" value="IRON(3+)-HYDROXAMATE IMPORT ATP-BINDING PROTEIN FHUC"/>
    <property type="match status" value="1"/>
</dbReference>
<keyword evidence="7" id="KW-0408">Iron</keyword>
<sequence length="269" mass="29616">MTHANRLYCDQLTLAYDQTEVVHQLSLEIPVGQITTLIGPNGCGKSTLLKGLARLLRPKQGAAYLDGKAIHLQSTRQVARQLGVLLQNPEAPEGLTVRELLALGRYPHQGFFGSITSADESKIDQALHVAGIEHLAERPLGELSGGQRQLAWIAMVLAQDTEIILLDEPTTFLDMVHQLEVLDVLDRLQREQARTIVLVLHDINHAARYSHHLVAIEDGTIVDQGSPRQIVTPQLLANVFRIAASVLIDPESASPYCIARRPLPQRQAV</sequence>
<feature type="domain" description="ABC transporter" evidence="10">
    <location>
        <begin position="7"/>
        <end position="243"/>
    </location>
</feature>
<dbReference type="SUPFAM" id="SSF52540">
    <property type="entry name" value="P-loop containing nucleoside triphosphate hydrolases"/>
    <property type="match status" value="1"/>
</dbReference>
<protein>
    <submittedName>
        <fullName evidence="11">ABC transporter ATP-binding protein</fullName>
    </submittedName>
</protein>
<dbReference type="CDD" id="cd03214">
    <property type="entry name" value="ABC_Iron-Siderophores_B12_Hemin"/>
    <property type="match status" value="1"/>
</dbReference>
<keyword evidence="2" id="KW-0813">Transport</keyword>
<dbReference type="FunFam" id="3.40.50.300:FF:000134">
    <property type="entry name" value="Iron-enterobactin ABC transporter ATP-binding protein"/>
    <property type="match status" value="1"/>
</dbReference>
<dbReference type="InterPro" id="IPR051535">
    <property type="entry name" value="Siderophore_ABC-ATPase"/>
</dbReference>
<keyword evidence="8" id="KW-0406">Ion transport</keyword>
<dbReference type="Proteomes" id="UP000253562">
    <property type="component" value="Unassembled WGS sequence"/>
</dbReference>
<evidence type="ECO:0000313" key="11">
    <source>
        <dbReference type="EMBL" id="RCS44628.1"/>
    </source>
</evidence>
<dbReference type="OrthoDB" id="9787851at2"/>
<dbReference type="PROSITE" id="PS00211">
    <property type="entry name" value="ABC_TRANSPORTER_1"/>
    <property type="match status" value="1"/>
</dbReference>
<keyword evidence="6 11" id="KW-0067">ATP-binding</keyword>
<dbReference type="GO" id="GO:0005886">
    <property type="term" value="C:plasma membrane"/>
    <property type="evidence" value="ECO:0007669"/>
    <property type="project" value="UniProtKB-SubCell"/>
</dbReference>
<organism evidence="11 12">
    <name type="scientific">Bremerella cremea</name>
    <dbReference type="NCBI Taxonomy" id="1031537"/>
    <lineage>
        <taxon>Bacteria</taxon>
        <taxon>Pseudomonadati</taxon>
        <taxon>Planctomycetota</taxon>
        <taxon>Planctomycetia</taxon>
        <taxon>Pirellulales</taxon>
        <taxon>Pirellulaceae</taxon>
        <taxon>Bremerella</taxon>
    </lineage>
</organism>